<dbReference type="SUPFAM" id="SSF53474">
    <property type="entry name" value="alpha/beta-Hydrolases"/>
    <property type="match status" value="1"/>
</dbReference>
<dbReference type="RefSeq" id="WP_126917192.1">
    <property type="nucleotide sequence ID" value="NZ_CP034587.1"/>
</dbReference>
<dbReference type="InterPro" id="IPR013595">
    <property type="entry name" value="Pept_S33_TAP-like_C"/>
</dbReference>
<evidence type="ECO:0000313" key="7">
    <source>
        <dbReference type="EMBL" id="AZQ74690.1"/>
    </source>
</evidence>
<accession>A0A3Q9G0T2</accession>
<feature type="domain" description="AB hydrolase-1" evidence="5">
    <location>
        <begin position="110"/>
        <end position="293"/>
    </location>
</feature>
<dbReference type="OrthoDB" id="4273853at2"/>
<dbReference type="Pfam" id="PF00561">
    <property type="entry name" value="Abhydrolase_1"/>
    <property type="match status" value="1"/>
</dbReference>
<evidence type="ECO:0000256" key="2">
    <source>
        <dbReference type="ARBA" id="ARBA00022729"/>
    </source>
</evidence>
<feature type="chain" id="PRO_5018657108" evidence="4">
    <location>
        <begin position="36"/>
        <end position="527"/>
    </location>
</feature>
<dbReference type="PANTHER" id="PTHR43248">
    <property type="entry name" value="2-SUCCINYL-6-HYDROXY-2,4-CYCLOHEXADIENE-1-CARBOXYLATE SYNTHASE"/>
    <property type="match status" value="1"/>
</dbReference>
<dbReference type="PROSITE" id="PS51318">
    <property type="entry name" value="TAT"/>
    <property type="match status" value="1"/>
</dbReference>
<dbReference type="InterPro" id="IPR000073">
    <property type="entry name" value="AB_hydrolase_1"/>
</dbReference>
<name>A0A3Q9G0T2_STRLT</name>
<evidence type="ECO:0000259" key="5">
    <source>
        <dbReference type="Pfam" id="PF00561"/>
    </source>
</evidence>
<comment type="similarity">
    <text evidence="1">Belongs to the peptidase S33 family.</text>
</comment>
<gene>
    <name evidence="7" type="ORF">EKH77_28875</name>
</gene>
<dbReference type="GO" id="GO:0016787">
    <property type="term" value="F:hydrolase activity"/>
    <property type="evidence" value="ECO:0007669"/>
    <property type="project" value="UniProtKB-KW"/>
</dbReference>
<dbReference type="Proteomes" id="UP000267900">
    <property type="component" value="Chromosome"/>
</dbReference>
<dbReference type="Gene3D" id="3.40.50.1820">
    <property type="entry name" value="alpha/beta hydrolase"/>
    <property type="match status" value="1"/>
</dbReference>
<protein>
    <submittedName>
        <fullName evidence="7">Alpha/beta hydrolase</fullName>
    </submittedName>
</protein>
<feature type="signal peptide" evidence="4">
    <location>
        <begin position="1"/>
        <end position="35"/>
    </location>
</feature>
<evidence type="ECO:0000313" key="8">
    <source>
        <dbReference type="Proteomes" id="UP000267900"/>
    </source>
</evidence>
<dbReference type="InterPro" id="IPR051601">
    <property type="entry name" value="Serine_prot/Carboxylest_S33"/>
</dbReference>
<proteinExistence type="inferred from homology"/>
<keyword evidence="8" id="KW-1185">Reference proteome</keyword>
<evidence type="ECO:0000256" key="3">
    <source>
        <dbReference type="ARBA" id="ARBA00022801"/>
    </source>
</evidence>
<keyword evidence="2 4" id="KW-0732">Signal</keyword>
<dbReference type="AlphaFoldDB" id="A0A3Q9G0T2"/>
<dbReference type="PANTHER" id="PTHR43248:SF29">
    <property type="entry name" value="TRIPEPTIDYL AMINOPEPTIDASE"/>
    <property type="match status" value="1"/>
</dbReference>
<evidence type="ECO:0000256" key="4">
    <source>
        <dbReference type="SAM" id="SignalP"/>
    </source>
</evidence>
<sequence length="527" mass="56454">MSASGKPRRRTASAVSGAIAAALAVAALPAVTAQAAEAHPRSAATAVAPSVPSRYADQKLDWRPCEGDPSLECATMTVPRDWHHPDAGPDITIAVSRHKAGDPAKRRGVLMMAAGGPGGKGLLRPGGFAKASPSVAAVYDVVSFDQRGVGRSTHAVCQTADEFPSFMAGDSRDRSPAAIQAVLDRSRKFVNDCQERSGGLLPYLTTEQTARDMDLFRALLGAPKISYYGASYATTVGAYYATLFPRRVERAVLDSNIDFGSTMERWMTGQPKSFQRRFDEDFLPWLAKYDSVYHYGRTAAEAKANWERRRAALHDHPLTVGSAVLDPNMFDAGTSSAIYKTSYFPALAGALAALDHWDDATPQEKGLVGQLFGQHPDPGFFAEYFSVTCNDTPWNRDLDQWIARSAKDTVNLPLLGARELTYASVCAFWPRSGAPEVKVTGAGLPATLMVNSTHDPATYYEGALRAHRALRGSRLVTVTGDGDHGQYQNGNACVDATVDAYLLDGKLPARDTTCAAKPLPVPAGAAG</sequence>
<evidence type="ECO:0000259" key="6">
    <source>
        <dbReference type="Pfam" id="PF08386"/>
    </source>
</evidence>
<dbReference type="Pfam" id="PF08386">
    <property type="entry name" value="Abhydrolase_4"/>
    <property type="match status" value="1"/>
</dbReference>
<feature type="domain" description="Peptidase S33 tripeptidyl aminopeptidase-like C-terminal" evidence="6">
    <location>
        <begin position="423"/>
        <end position="514"/>
    </location>
</feature>
<keyword evidence="3 7" id="KW-0378">Hydrolase</keyword>
<dbReference type="InterPro" id="IPR029058">
    <property type="entry name" value="AB_hydrolase_fold"/>
</dbReference>
<dbReference type="InterPro" id="IPR006311">
    <property type="entry name" value="TAT_signal"/>
</dbReference>
<evidence type="ECO:0000256" key="1">
    <source>
        <dbReference type="ARBA" id="ARBA00010088"/>
    </source>
</evidence>
<organism evidence="7 8">
    <name type="scientific">Streptomyces luteoverticillatus</name>
    <name type="common">Streptoverticillium luteoverticillatus</name>
    <dbReference type="NCBI Taxonomy" id="66425"/>
    <lineage>
        <taxon>Bacteria</taxon>
        <taxon>Bacillati</taxon>
        <taxon>Actinomycetota</taxon>
        <taxon>Actinomycetes</taxon>
        <taxon>Kitasatosporales</taxon>
        <taxon>Streptomycetaceae</taxon>
        <taxon>Streptomyces</taxon>
    </lineage>
</organism>
<reference evidence="7 8" key="1">
    <citation type="submission" date="2018-12" db="EMBL/GenBank/DDBJ databases">
        <title>The whole draft genome of Streptomyce luteoverticillatus CGMCC 15060.</title>
        <authorList>
            <person name="Feng Z."/>
            <person name="Chen G."/>
            <person name="Zhang J."/>
            <person name="Zhu H."/>
            <person name="Yu X."/>
            <person name="Zhang W."/>
            <person name="Zhang X."/>
        </authorList>
    </citation>
    <scope>NUCLEOTIDE SEQUENCE [LARGE SCALE GENOMIC DNA]</scope>
    <source>
        <strain evidence="7 8">CGMCC 15060</strain>
    </source>
</reference>
<dbReference type="EMBL" id="CP034587">
    <property type="protein sequence ID" value="AZQ74690.1"/>
    <property type="molecule type" value="Genomic_DNA"/>
</dbReference>